<evidence type="ECO:0000313" key="2">
    <source>
        <dbReference type="Proteomes" id="UP001152320"/>
    </source>
</evidence>
<evidence type="ECO:0000313" key="1">
    <source>
        <dbReference type="EMBL" id="KAJ8045276.1"/>
    </source>
</evidence>
<reference evidence="1" key="1">
    <citation type="submission" date="2021-10" db="EMBL/GenBank/DDBJ databases">
        <title>Tropical sea cucumber genome reveals ecological adaptation and Cuvierian tubules defense mechanism.</title>
        <authorList>
            <person name="Chen T."/>
        </authorList>
    </citation>
    <scope>NUCLEOTIDE SEQUENCE</scope>
    <source>
        <strain evidence="1">Nanhai2018</strain>
        <tissue evidence="1">Muscle</tissue>
    </source>
</reference>
<name>A0A9Q1CHZ3_HOLLE</name>
<dbReference type="AlphaFoldDB" id="A0A9Q1CHZ3"/>
<accession>A0A9Q1CHZ3</accession>
<gene>
    <name evidence="1" type="ORF">HOLleu_08254</name>
</gene>
<sequence length="75" mass="8147">MTVKSLTDCNKMVHADSLCQKATTPSDTTSPWSRQAFCSTHCYSSSRGGGSHRDYYAGPANTYTVTEAHINNISV</sequence>
<comment type="caution">
    <text evidence="1">The sequence shown here is derived from an EMBL/GenBank/DDBJ whole genome shotgun (WGS) entry which is preliminary data.</text>
</comment>
<keyword evidence="2" id="KW-1185">Reference proteome</keyword>
<protein>
    <submittedName>
        <fullName evidence="1">Uncharacterized protein</fullName>
    </submittedName>
</protein>
<proteinExistence type="predicted"/>
<dbReference type="Proteomes" id="UP001152320">
    <property type="component" value="Chromosome 3"/>
</dbReference>
<organism evidence="1 2">
    <name type="scientific">Holothuria leucospilota</name>
    <name type="common">Black long sea cucumber</name>
    <name type="synonym">Mertensiothuria leucospilota</name>
    <dbReference type="NCBI Taxonomy" id="206669"/>
    <lineage>
        <taxon>Eukaryota</taxon>
        <taxon>Metazoa</taxon>
        <taxon>Echinodermata</taxon>
        <taxon>Eleutherozoa</taxon>
        <taxon>Echinozoa</taxon>
        <taxon>Holothuroidea</taxon>
        <taxon>Aspidochirotacea</taxon>
        <taxon>Aspidochirotida</taxon>
        <taxon>Holothuriidae</taxon>
        <taxon>Holothuria</taxon>
    </lineage>
</organism>
<dbReference type="EMBL" id="JAIZAY010000003">
    <property type="protein sequence ID" value="KAJ8045276.1"/>
    <property type="molecule type" value="Genomic_DNA"/>
</dbReference>